<dbReference type="PANTHER" id="PTHR12689">
    <property type="entry name" value="A1 CISTRON SPLICING FACTOR AAR2-RELATED"/>
    <property type="match status" value="1"/>
</dbReference>
<dbReference type="InterPro" id="IPR033648">
    <property type="entry name" value="AAR2_C"/>
</dbReference>
<dbReference type="Gene3D" id="2.60.34.20">
    <property type="match status" value="1"/>
</dbReference>
<dbReference type="RefSeq" id="XP_013018340.1">
    <property type="nucleotide sequence ID" value="XM_013162886.1"/>
</dbReference>
<dbReference type="InterPro" id="IPR038516">
    <property type="entry name" value="AAR2_N_sf"/>
</dbReference>
<accession>S9RF50</accession>
<evidence type="ECO:0000259" key="3">
    <source>
        <dbReference type="Pfam" id="PF20981"/>
    </source>
</evidence>
<dbReference type="OrthoDB" id="3176171at2759"/>
<evidence type="ECO:0000256" key="1">
    <source>
        <dbReference type="ARBA" id="ARBA00006281"/>
    </source>
</evidence>
<dbReference type="GO" id="GO:0045292">
    <property type="term" value="P:mRNA cis splicing, via spliceosome"/>
    <property type="evidence" value="ECO:0007669"/>
    <property type="project" value="EnsemblFungi"/>
</dbReference>
<dbReference type="CDD" id="cd13777">
    <property type="entry name" value="Aar2_N"/>
    <property type="match status" value="1"/>
</dbReference>
<evidence type="ECO:0000313" key="5">
    <source>
        <dbReference type="Proteomes" id="UP000016088"/>
    </source>
</evidence>
<dbReference type="AlphaFoldDB" id="S9RF50"/>
<evidence type="ECO:0000259" key="2">
    <source>
        <dbReference type="Pfam" id="PF05282"/>
    </source>
</evidence>
<reference evidence="4 5" key="1">
    <citation type="journal article" date="2011" name="Science">
        <title>Comparative functional genomics of the fission yeasts.</title>
        <authorList>
            <person name="Rhind N."/>
            <person name="Chen Z."/>
            <person name="Yassour M."/>
            <person name="Thompson D.A."/>
            <person name="Haas B.J."/>
            <person name="Habib N."/>
            <person name="Wapinski I."/>
            <person name="Roy S."/>
            <person name="Lin M.F."/>
            <person name="Heiman D.I."/>
            <person name="Young S.K."/>
            <person name="Furuya K."/>
            <person name="Guo Y."/>
            <person name="Pidoux A."/>
            <person name="Chen H.M."/>
            <person name="Robbertse B."/>
            <person name="Goldberg J.M."/>
            <person name="Aoki K."/>
            <person name="Bayne E.H."/>
            <person name="Berlin A.M."/>
            <person name="Desjardins C.A."/>
            <person name="Dobbs E."/>
            <person name="Dukaj L."/>
            <person name="Fan L."/>
            <person name="FitzGerald M.G."/>
            <person name="French C."/>
            <person name="Gujja S."/>
            <person name="Hansen K."/>
            <person name="Keifenheim D."/>
            <person name="Levin J.Z."/>
            <person name="Mosher R.A."/>
            <person name="Mueller C.A."/>
            <person name="Pfiffner J."/>
            <person name="Priest M."/>
            <person name="Russ C."/>
            <person name="Smialowska A."/>
            <person name="Swoboda P."/>
            <person name="Sykes S.M."/>
            <person name="Vaughn M."/>
            <person name="Vengrova S."/>
            <person name="Yoder R."/>
            <person name="Zeng Q."/>
            <person name="Allshire R."/>
            <person name="Baulcombe D."/>
            <person name="Birren B.W."/>
            <person name="Brown W."/>
            <person name="Ekwall K."/>
            <person name="Kellis M."/>
            <person name="Leatherwood J."/>
            <person name="Levin H."/>
            <person name="Margalit H."/>
            <person name="Martienssen R."/>
            <person name="Nieduszynski C.A."/>
            <person name="Spatafora J.W."/>
            <person name="Friedman N."/>
            <person name="Dalgaard J.Z."/>
            <person name="Baumann P."/>
            <person name="Niki H."/>
            <person name="Regev A."/>
            <person name="Nusbaum C."/>
        </authorList>
    </citation>
    <scope>NUCLEOTIDE SEQUENCE [LARGE SCALE GENOMIC DNA]</scope>
    <source>
        <strain evidence="5">yFS286</strain>
    </source>
</reference>
<dbReference type="Pfam" id="PF20981">
    <property type="entry name" value="AAR2_1st"/>
    <property type="match status" value="1"/>
</dbReference>
<gene>
    <name evidence="4" type="ORF">SOCG_00466</name>
</gene>
<dbReference type="Pfam" id="PF05282">
    <property type="entry name" value="AAR2"/>
    <property type="match status" value="1"/>
</dbReference>
<dbReference type="HOGENOM" id="CLU_809321_0_0_1"/>
<dbReference type="GO" id="GO:0000244">
    <property type="term" value="P:spliceosomal tri-snRNP complex assembly"/>
    <property type="evidence" value="ECO:0007669"/>
    <property type="project" value="TreeGrafter"/>
</dbReference>
<dbReference type="CDD" id="cd13778">
    <property type="entry name" value="Aar2_C"/>
    <property type="match status" value="1"/>
</dbReference>
<sequence>MSIEFVNWPDTYHIGIDGCFYPSKRLHGVKNLVFGLHLITWTPSNGVGLVSGAFFYISKPCAYTLRYDTWSENALLEEVDCVYDDKFYNYTSAEKWNDLVKFIQKKDLQRIFQTEGPIFLVDTSTYANTDLKPNELQLFQPSEKETVLQFTNFDVKKSWSPTSVGSERSLQAIDKSFMYRRLVQSAWHGELDSALAEYSFAYLAYAFVSHYAALSHWKKLLEVLLQSYTLAELEPDYYSTFLGLFCVQIETLHERDIETSTLSEKNFMQSLLENLLERKSDGNFPIQVNNALNQLVNTVSDVLHIQEFREDTILDDHNAAIDYDQEVHEIGQFVVDDFDNDSN</sequence>
<dbReference type="InterPro" id="IPR007946">
    <property type="entry name" value="AAR2"/>
</dbReference>
<dbReference type="PANTHER" id="PTHR12689:SF4">
    <property type="entry name" value="PROTEIN AAR2 HOMOLOG"/>
    <property type="match status" value="1"/>
</dbReference>
<dbReference type="EMBL" id="KE503207">
    <property type="protein sequence ID" value="EPX72704.1"/>
    <property type="molecule type" value="Genomic_DNA"/>
</dbReference>
<dbReference type="InterPro" id="IPR033647">
    <property type="entry name" value="Aar2_N"/>
</dbReference>
<dbReference type="GeneID" id="25029450"/>
<dbReference type="Proteomes" id="UP000016088">
    <property type="component" value="Unassembled WGS sequence"/>
</dbReference>
<name>S9RF50_SCHOY</name>
<feature type="domain" description="AAR2 C-terminal" evidence="2">
    <location>
        <begin position="150"/>
        <end position="298"/>
    </location>
</feature>
<comment type="similarity">
    <text evidence="1">Belongs to the AAR2 family.</text>
</comment>
<keyword evidence="5" id="KW-1185">Reference proteome</keyword>
<dbReference type="eggNOG" id="KOG3937">
    <property type="taxonomic scope" value="Eukaryota"/>
</dbReference>
<organism evidence="4 5">
    <name type="scientific">Schizosaccharomyces octosporus (strain yFS286)</name>
    <name type="common">Fission yeast</name>
    <name type="synonym">Octosporomyces octosporus</name>
    <dbReference type="NCBI Taxonomy" id="483514"/>
    <lineage>
        <taxon>Eukaryota</taxon>
        <taxon>Fungi</taxon>
        <taxon>Dikarya</taxon>
        <taxon>Ascomycota</taxon>
        <taxon>Taphrinomycotina</taxon>
        <taxon>Schizosaccharomycetes</taxon>
        <taxon>Schizosaccharomycetales</taxon>
        <taxon>Schizosaccharomycetaceae</taxon>
        <taxon>Schizosaccharomyces</taxon>
    </lineage>
</organism>
<dbReference type="InterPro" id="IPR038514">
    <property type="entry name" value="AAR2_C_sf"/>
</dbReference>
<feature type="domain" description="AAR2 N-terminal" evidence="3">
    <location>
        <begin position="7"/>
        <end position="111"/>
    </location>
</feature>
<dbReference type="OMA" id="GSSLQWH"/>
<proteinExistence type="inferred from homology"/>
<dbReference type="Gene3D" id="1.25.40.550">
    <property type="entry name" value="Aar2, C-terminal domain-like"/>
    <property type="match status" value="1"/>
</dbReference>
<dbReference type="VEuPathDB" id="FungiDB:SOCG_00466"/>
<protein>
    <submittedName>
        <fullName evidence="4">U5 snRNP-associated protein Aar2</fullName>
    </submittedName>
</protein>
<evidence type="ECO:0000313" key="4">
    <source>
        <dbReference type="EMBL" id="EPX72704.1"/>
    </source>
</evidence>